<dbReference type="PATRIC" id="fig|679201.3.peg.754"/>
<proteinExistence type="predicted"/>
<dbReference type="AlphaFoldDB" id="G5GNU3"/>
<comment type="caution">
    <text evidence="1">The sequence shown here is derived from an EMBL/GenBank/DDBJ whole genome shotgun (WGS) entry which is preliminary data.</text>
</comment>
<dbReference type="HOGENOM" id="CLU_076592_0_0_9"/>
<organism evidence="1 2">
    <name type="scientific">Selenomonas infelix ATCC 43532</name>
    <dbReference type="NCBI Taxonomy" id="679201"/>
    <lineage>
        <taxon>Bacteria</taxon>
        <taxon>Bacillati</taxon>
        <taxon>Bacillota</taxon>
        <taxon>Negativicutes</taxon>
        <taxon>Selenomonadales</taxon>
        <taxon>Selenomonadaceae</taxon>
        <taxon>Selenomonas</taxon>
    </lineage>
</organism>
<reference evidence="1 2" key="1">
    <citation type="submission" date="2011-08" db="EMBL/GenBank/DDBJ databases">
        <title>The Genome Sequence of Selenomonas infelix ATCC 43532.</title>
        <authorList>
            <consortium name="The Broad Institute Genome Sequencing Platform"/>
            <person name="Earl A."/>
            <person name="Ward D."/>
            <person name="Feldgarden M."/>
            <person name="Gevers D."/>
            <person name="Izard J."/>
            <person name="Blanton J.M."/>
            <person name="Baranova O.V."/>
            <person name="Dewhirst F.E."/>
            <person name="Young S.K."/>
            <person name="Zeng Q."/>
            <person name="Gargeya S."/>
            <person name="Fitzgerald M."/>
            <person name="Haas B."/>
            <person name="Abouelleil A."/>
            <person name="Alvarado L."/>
            <person name="Arachchi H.M."/>
            <person name="Berlin A."/>
            <person name="Brown A."/>
            <person name="Chapman S.B."/>
            <person name="Chen Z."/>
            <person name="Dunbar C."/>
            <person name="Freedman E."/>
            <person name="Gearin G."/>
            <person name="Gellesch M."/>
            <person name="Goldberg J."/>
            <person name="Griggs A."/>
            <person name="Gujja S."/>
            <person name="Heiman D."/>
            <person name="Howarth C."/>
            <person name="Larson L."/>
            <person name="Lui A."/>
            <person name="MacDonald P.J.P."/>
            <person name="Montmayeur A."/>
            <person name="Murphy C."/>
            <person name="Neiman D."/>
            <person name="Pearson M."/>
            <person name="Priest M."/>
            <person name="Roberts A."/>
            <person name="Saif S."/>
            <person name="Shea T."/>
            <person name="Shenoy N."/>
            <person name="Sisk P."/>
            <person name="Stolte C."/>
            <person name="Sykes S."/>
            <person name="Wortman J."/>
            <person name="Nusbaum C."/>
            <person name="Birren B."/>
        </authorList>
    </citation>
    <scope>NUCLEOTIDE SEQUENCE [LARGE SCALE GENOMIC DNA]</scope>
    <source>
        <strain evidence="1 2">ATCC 43532</strain>
    </source>
</reference>
<dbReference type="STRING" id="679201.HMPREF9334_00747"/>
<sequence>MKPSPPHGRALSTALWTERDNSLHKRRYAMKHISLRKTILAALATFSLTASAALAAAAPNPEAQLQMIAEAEPLWKDEFVARWDEGQTSHPYLMRFNRRLTYIAVTDLDHNGRLELLVRHAMTLMDISGPHAAGVVDIPIDISLSAYEISADGRLERLRAENGYDWPDLMNLQPLSEIDEHGTRWHPVRTVTVSRGSCFTDNDPSYTYTASYQRVALDHGTLRCQLLAVEKGSYRDVDSPSTCRKIHVSASVFDGDPAHTNMSGRQFQQTNLYQTFDEALLPPSSIRWVSGDELNRDPREALSASWREFSYGALRGARG</sequence>
<dbReference type="Proteomes" id="UP000004129">
    <property type="component" value="Unassembled WGS sequence"/>
</dbReference>
<dbReference type="EMBL" id="ACZM01000007">
    <property type="protein sequence ID" value="EHG21330.1"/>
    <property type="molecule type" value="Genomic_DNA"/>
</dbReference>
<evidence type="ECO:0000313" key="2">
    <source>
        <dbReference type="Proteomes" id="UP000004129"/>
    </source>
</evidence>
<evidence type="ECO:0000313" key="1">
    <source>
        <dbReference type="EMBL" id="EHG21330.1"/>
    </source>
</evidence>
<accession>G5GNU3</accession>
<gene>
    <name evidence="1" type="ORF">HMPREF9334_00747</name>
</gene>
<keyword evidence="2" id="KW-1185">Reference proteome</keyword>
<protein>
    <submittedName>
        <fullName evidence="1">Uncharacterized protein</fullName>
    </submittedName>
</protein>
<name>G5GNU3_9FIRM</name>